<keyword evidence="2" id="KW-1185">Reference proteome</keyword>
<comment type="caution">
    <text evidence="1">The sequence shown here is derived from an EMBL/GenBank/DDBJ whole genome shotgun (WGS) entry which is preliminary data.</text>
</comment>
<evidence type="ECO:0000313" key="1">
    <source>
        <dbReference type="EMBL" id="KAI5669790.1"/>
    </source>
</evidence>
<dbReference type="EMBL" id="CM044704">
    <property type="protein sequence ID" value="KAI5669790.1"/>
    <property type="molecule type" value="Genomic_DNA"/>
</dbReference>
<reference evidence="2" key="1">
    <citation type="journal article" date="2023" name="Nat. Plants">
        <title>Single-cell RNA sequencing provides a high-resolution roadmap for understanding the multicellular compartmentation of specialized metabolism.</title>
        <authorList>
            <person name="Sun S."/>
            <person name="Shen X."/>
            <person name="Li Y."/>
            <person name="Li Y."/>
            <person name="Wang S."/>
            <person name="Li R."/>
            <person name="Zhang H."/>
            <person name="Shen G."/>
            <person name="Guo B."/>
            <person name="Wei J."/>
            <person name="Xu J."/>
            <person name="St-Pierre B."/>
            <person name="Chen S."/>
            <person name="Sun C."/>
        </authorList>
    </citation>
    <scope>NUCLEOTIDE SEQUENCE [LARGE SCALE GENOMIC DNA]</scope>
</reference>
<sequence length="141" mass="15429">MVELGPFDGILGFSQGGLLSAALPGMQKKGVALTKVPKIKFVIIISGAKFGGIKFPSPELAKDAFSSPIDIPSLHIIGEKEPDKESHFELLESYVNPTLLYHHEGHIVPHLDESGVKIVLGFLDRIQRLIKENARTLMVFT</sequence>
<gene>
    <name evidence="1" type="ORF">M9H77_19643</name>
</gene>
<organism evidence="1 2">
    <name type="scientific">Catharanthus roseus</name>
    <name type="common">Madagascar periwinkle</name>
    <name type="synonym">Vinca rosea</name>
    <dbReference type="NCBI Taxonomy" id="4058"/>
    <lineage>
        <taxon>Eukaryota</taxon>
        <taxon>Viridiplantae</taxon>
        <taxon>Streptophyta</taxon>
        <taxon>Embryophyta</taxon>
        <taxon>Tracheophyta</taxon>
        <taxon>Spermatophyta</taxon>
        <taxon>Magnoliopsida</taxon>
        <taxon>eudicotyledons</taxon>
        <taxon>Gunneridae</taxon>
        <taxon>Pentapetalae</taxon>
        <taxon>asterids</taxon>
        <taxon>lamiids</taxon>
        <taxon>Gentianales</taxon>
        <taxon>Apocynaceae</taxon>
        <taxon>Rauvolfioideae</taxon>
        <taxon>Vinceae</taxon>
        <taxon>Catharanthinae</taxon>
        <taxon>Catharanthus</taxon>
    </lineage>
</organism>
<name>A0ACC0BAZ3_CATRO</name>
<protein>
    <submittedName>
        <fullName evidence="1">Uncharacterized protein</fullName>
    </submittedName>
</protein>
<proteinExistence type="predicted"/>
<evidence type="ECO:0000313" key="2">
    <source>
        <dbReference type="Proteomes" id="UP001060085"/>
    </source>
</evidence>
<dbReference type="Proteomes" id="UP001060085">
    <property type="component" value="Linkage Group LG04"/>
</dbReference>
<accession>A0ACC0BAZ3</accession>